<reference evidence="12" key="1">
    <citation type="submission" date="2024-03" db="EMBL/GenBank/DDBJ databases">
        <title>WGS assembly of Saponaria officinalis var. Norfolk2.</title>
        <authorList>
            <person name="Jenkins J."/>
            <person name="Shu S."/>
            <person name="Grimwood J."/>
            <person name="Barry K."/>
            <person name="Goodstein D."/>
            <person name="Schmutz J."/>
            <person name="Leebens-Mack J."/>
            <person name="Osbourn A."/>
        </authorList>
    </citation>
    <scope>NUCLEOTIDE SEQUENCE [LARGE SCALE GENOMIC DNA]</scope>
    <source>
        <strain evidence="12">JIC</strain>
    </source>
</reference>
<evidence type="ECO:0000256" key="9">
    <source>
        <dbReference type="ARBA" id="ARBA00023180"/>
    </source>
</evidence>
<gene>
    <name evidence="12" type="ORF">RND81_03G141700</name>
</gene>
<dbReference type="EMBL" id="JBDFQZ010000003">
    <property type="protein sequence ID" value="KAK9741988.1"/>
    <property type="molecule type" value="Genomic_DNA"/>
</dbReference>
<comment type="caution">
    <text evidence="12">The sequence shown here is derived from an EMBL/GenBank/DDBJ whole genome shotgun (WGS) entry which is preliminary data.</text>
</comment>
<dbReference type="GO" id="GO:0007219">
    <property type="term" value="P:Notch signaling pathway"/>
    <property type="evidence" value="ECO:0007669"/>
    <property type="project" value="UniProtKB-KW"/>
</dbReference>
<keyword evidence="6" id="KW-0914">Notch signaling pathway</keyword>
<keyword evidence="8" id="KW-0472">Membrane</keyword>
<feature type="domain" description="Nicastrin small lobe" evidence="11">
    <location>
        <begin position="47"/>
        <end position="202"/>
    </location>
</feature>
<dbReference type="Pfam" id="PF18266">
    <property type="entry name" value="Ncstrn_small"/>
    <property type="match status" value="1"/>
</dbReference>
<evidence type="ECO:0000313" key="12">
    <source>
        <dbReference type="EMBL" id="KAK9741988.1"/>
    </source>
</evidence>
<organism evidence="12 13">
    <name type="scientific">Saponaria officinalis</name>
    <name type="common">Common soapwort</name>
    <name type="synonym">Lychnis saponaria</name>
    <dbReference type="NCBI Taxonomy" id="3572"/>
    <lineage>
        <taxon>Eukaryota</taxon>
        <taxon>Viridiplantae</taxon>
        <taxon>Streptophyta</taxon>
        <taxon>Embryophyta</taxon>
        <taxon>Tracheophyta</taxon>
        <taxon>Spermatophyta</taxon>
        <taxon>Magnoliopsida</taxon>
        <taxon>eudicotyledons</taxon>
        <taxon>Gunneridae</taxon>
        <taxon>Pentapetalae</taxon>
        <taxon>Caryophyllales</taxon>
        <taxon>Caryophyllaceae</taxon>
        <taxon>Caryophylleae</taxon>
        <taxon>Saponaria</taxon>
    </lineage>
</organism>
<sequence length="678" mass="73489">MASQKLLLLLINFVTQLALSSSGQTIDSLVSVPDLERSMYKMVDGYPCVRLLNLSGEIGCANPGRDKVIAPVVKYHNVHVINQASSILVSWGDVESFFNRVATDPGFARKVAGVLIEAETKKDKLKGFSPDEKFPQSKFSPYENLSYEWNPNGSGILLKPFNFPVFLLSEDSSLILNEVAVKNEKNDRSYSEDVAEFDLVMQVTKSATHDTASCLDAGTCLPLGGYSVWSSLTPVDASSSNKTKPIILAMASMDSASFFRDKSLGADSPLSVSSSLLVIVGMIALLAAADALSRSDNLKSLKKKIVFLVLTGEAWGFLGSRRFLHELDLQSDAVTGVDKTLLKTVVEIGSVGKGDKDGMKTFFAHSTRGTPEVDQTFDALRHAQASLESDGVRISAANHLNPGIPPSSMMSFLKKNPQISGTVLEDFDAMFSNEFYHSHIDDISNINSTSIVAAASLVARALYILASDTEKPNTSDLDTIHVNTTLVESLLDCLVKCDPGLSCGLVNSYIKPSSTCPSSYVGVIATDPLSPPTPGYSSDISRFIWNFLAERTAMSTGNSSSTCQQDCSNKDELCIKSETDQKGVCVRSTTRYVPAYSTRLQFDSGSWKVLPPNSSDPMGMVDPVWTESNWDTISLRVYTVQNASYNRLILLAGLGITGFSYLAIEVTKAIVAKTLKRD</sequence>
<dbReference type="AlphaFoldDB" id="A0AAW1M7U7"/>
<evidence type="ECO:0000256" key="3">
    <source>
        <dbReference type="ARBA" id="ARBA00015303"/>
    </source>
</evidence>
<keyword evidence="9" id="KW-0325">Glycoprotein</keyword>
<proteinExistence type="inferred from homology"/>
<name>A0AAW1M7U7_SAPOF</name>
<dbReference type="Pfam" id="PF05450">
    <property type="entry name" value="Nicastrin"/>
    <property type="match status" value="1"/>
</dbReference>
<evidence type="ECO:0000256" key="2">
    <source>
        <dbReference type="ARBA" id="ARBA00007717"/>
    </source>
</evidence>
<evidence type="ECO:0000256" key="5">
    <source>
        <dbReference type="ARBA" id="ARBA00022729"/>
    </source>
</evidence>
<evidence type="ECO:0000256" key="8">
    <source>
        <dbReference type="ARBA" id="ARBA00023136"/>
    </source>
</evidence>
<evidence type="ECO:0000256" key="6">
    <source>
        <dbReference type="ARBA" id="ARBA00022976"/>
    </source>
</evidence>
<dbReference type="Proteomes" id="UP001443914">
    <property type="component" value="Unassembled WGS sequence"/>
</dbReference>
<dbReference type="FunFam" id="3.40.630.10:FF:000075">
    <property type="entry name" value="Nicastrin"/>
    <property type="match status" value="1"/>
</dbReference>
<dbReference type="GO" id="GO:0016485">
    <property type="term" value="P:protein processing"/>
    <property type="evidence" value="ECO:0007669"/>
    <property type="project" value="InterPro"/>
</dbReference>
<evidence type="ECO:0000313" key="13">
    <source>
        <dbReference type="Proteomes" id="UP001443914"/>
    </source>
</evidence>
<dbReference type="InterPro" id="IPR041084">
    <property type="entry name" value="Ncstrn_small"/>
</dbReference>
<keyword evidence="4" id="KW-0812">Transmembrane</keyword>
<evidence type="ECO:0000256" key="4">
    <source>
        <dbReference type="ARBA" id="ARBA00022692"/>
    </source>
</evidence>
<keyword evidence="13" id="KW-1185">Reference proteome</keyword>
<evidence type="ECO:0000256" key="10">
    <source>
        <dbReference type="SAM" id="SignalP"/>
    </source>
</evidence>
<keyword evidence="5 10" id="KW-0732">Signal</keyword>
<comment type="subcellular location">
    <subcellularLocation>
        <location evidence="1">Membrane</location>
        <topology evidence="1">Single-pass type I membrane protein</topology>
    </subcellularLocation>
</comment>
<evidence type="ECO:0000259" key="11">
    <source>
        <dbReference type="Pfam" id="PF18266"/>
    </source>
</evidence>
<dbReference type="SUPFAM" id="SSF53187">
    <property type="entry name" value="Zn-dependent exopeptidases"/>
    <property type="match status" value="1"/>
</dbReference>
<keyword evidence="7" id="KW-1133">Transmembrane helix</keyword>
<evidence type="ECO:0000256" key="1">
    <source>
        <dbReference type="ARBA" id="ARBA00004479"/>
    </source>
</evidence>
<feature type="signal peptide" evidence="10">
    <location>
        <begin position="1"/>
        <end position="20"/>
    </location>
</feature>
<dbReference type="InterPro" id="IPR008710">
    <property type="entry name" value="Nicastrin"/>
</dbReference>
<protein>
    <recommendedName>
        <fullName evidence="3">Nicastrin</fullName>
    </recommendedName>
</protein>
<accession>A0AAW1M7U7</accession>
<feature type="chain" id="PRO_5043799900" description="Nicastrin" evidence="10">
    <location>
        <begin position="21"/>
        <end position="678"/>
    </location>
</feature>
<comment type="similarity">
    <text evidence="2">Belongs to the nicastrin family.</text>
</comment>
<dbReference type="PANTHER" id="PTHR21092">
    <property type="entry name" value="NICASTRIN"/>
    <property type="match status" value="1"/>
</dbReference>
<dbReference type="PANTHER" id="PTHR21092:SF0">
    <property type="entry name" value="NICASTRIN"/>
    <property type="match status" value="1"/>
</dbReference>
<evidence type="ECO:0000256" key="7">
    <source>
        <dbReference type="ARBA" id="ARBA00022989"/>
    </source>
</evidence>
<dbReference type="GO" id="GO:0005886">
    <property type="term" value="C:plasma membrane"/>
    <property type="evidence" value="ECO:0007669"/>
    <property type="project" value="TreeGrafter"/>
</dbReference>
<dbReference type="Gene3D" id="3.40.630.10">
    <property type="entry name" value="Zn peptidases"/>
    <property type="match status" value="1"/>
</dbReference>